<keyword evidence="1 9" id="KW-0540">Nuclease</keyword>
<keyword evidence="7 9" id="KW-0238">DNA-binding</keyword>
<dbReference type="NCBIfam" id="TIGR00287">
    <property type="entry name" value="cas1"/>
    <property type="match status" value="1"/>
</dbReference>
<dbReference type="STRING" id="1434111.MSLAZ_2085"/>
<organism evidence="10 11">
    <name type="scientific">Methanosarcina lacustris Z-7289</name>
    <dbReference type="NCBI Taxonomy" id="1434111"/>
    <lineage>
        <taxon>Archaea</taxon>
        <taxon>Methanobacteriati</taxon>
        <taxon>Methanobacteriota</taxon>
        <taxon>Stenosarchaea group</taxon>
        <taxon>Methanomicrobia</taxon>
        <taxon>Methanosarcinales</taxon>
        <taxon>Methanosarcinaceae</taxon>
        <taxon>Methanosarcina</taxon>
    </lineage>
</organism>
<evidence type="ECO:0000313" key="11">
    <source>
        <dbReference type="Proteomes" id="UP000033072"/>
    </source>
</evidence>
<dbReference type="OrthoDB" id="2216at2157"/>
<dbReference type="RefSeq" id="WP_052722945.1">
    <property type="nucleotide sequence ID" value="NZ_CP009515.1"/>
</dbReference>
<dbReference type="Pfam" id="PF01867">
    <property type="entry name" value="Cas_Cas1"/>
    <property type="match status" value="1"/>
</dbReference>
<keyword evidence="2 9" id="KW-0479">Metal-binding</keyword>
<dbReference type="InterPro" id="IPR050646">
    <property type="entry name" value="Cas1"/>
</dbReference>
<accession>A0A0E3S4Z8</accession>
<keyword evidence="6 9" id="KW-0051">Antiviral defense</keyword>
<evidence type="ECO:0000313" key="10">
    <source>
        <dbReference type="EMBL" id="AKB75346.1"/>
    </source>
</evidence>
<protein>
    <recommendedName>
        <fullName evidence="9">CRISPR-associated endonuclease Cas1</fullName>
        <ecNumber evidence="9">3.1.-.-</ecNumber>
    </recommendedName>
</protein>
<keyword evidence="3 9" id="KW-0255">Endonuclease</keyword>
<keyword evidence="5 9" id="KW-0460">Magnesium</keyword>
<dbReference type="Gene3D" id="3.100.10.20">
    <property type="entry name" value="CRISPR-associated endonuclease Cas1, N-terminal domain"/>
    <property type="match status" value="1"/>
</dbReference>
<evidence type="ECO:0000256" key="4">
    <source>
        <dbReference type="ARBA" id="ARBA00022801"/>
    </source>
</evidence>
<dbReference type="GO" id="GO:0046872">
    <property type="term" value="F:metal ion binding"/>
    <property type="evidence" value="ECO:0007669"/>
    <property type="project" value="UniProtKB-UniRule"/>
</dbReference>
<evidence type="ECO:0000256" key="9">
    <source>
        <dbReference type="HAMAP-Rule" id="MF_01470"/>
    </source>
</evidence>
<reference evidence="10 11" key="1">
    <citation type="submission" date="2014-07" db="EMBL/GenBank/DDBJ databases">
        <title>Methanogenic archaea and the global carbon cycle.</title>
        <authorList>
            <person name="Henriksen J.R."/>
            <person name="Luke J."/>
            <person name="Reinhart S."/>
            <person name="Benedict M.N."/>
            <person name="Youngblut N.D."/>
            <person name="Metcalf M.E."/>
            <person name="Whitaker R.J."/>
            <person name="Metcalf W.W."/>
        </authorList>
    </citation>
    <scope>NUCLEOTIDE SEQUENCE [LARGE SCALE GENOMIC DNA]</scope>
    <source>
        <strain evidence="10 11">Z-7289</strain>
    </source>
</reference>
<comment type="subunit">
    <text evidence="9">Homodimer, forms a heterotetramer with a Cas2 homodimer.</text>
</comment>
<dbReference type="PANTHER" id="PTHR34353">
    <property type="entry name" value="CRISPR-ASSOCIATED ENDONUCLEASE CAS1 1"/>
    <property type="match status" value="1"/>
</dbReference>
<evidence type="ECO:0000256" key="5">
    <source>
        <dbReference type="ARBA" id="ARBA00022842"/>
    </source>
</evidence>
<sequence>MRVVIDEYGTYVHKKRNRFVTLNNKDKAIKWEFSADKVSQILIYRGAAITADAIDLAVEKGIDIIYLDRFGKPFARTYSCKFENSAAIHRCQVRAYDSEKGVQLMRGMIEAKVRNQSFLLKSLAKNREDRELEEVAEHIFSLCAGLPEGGDIDISRNRLFGIEGEASREYFGALGTVLPEKAYSGKRTKQPPEDLFNALLSYGYGILYTEVEKACVLAGLDPYMGFMHTDRPGKPSMVLDLMEEFRQPVVDRAAISLVSKKVVKPEELKAVENGFYLDRSGRHKMVEAMSSRLSKIITYRNYQHSFSTLVLRQAREVVKFICGQEEAYSPFVYGG</sequence>
<proteinExistence type="inferred from homology"/>
<dbReference type="GO" id="GO:0003677">
    <property type="term" value="F:DNA binding"/>
    <property type="evidence" value="ECO:0007669"/>
    <property type="project" value="UniProtKB-KW"/>
</dbReference>
<comment type="function">
    <text evidence="9">CRISPR (clustered regularly interspaced short palindromic repeat), is an adaptive immune system that provides protection against mobile genetic elements (viruses, transposable elements and conjugative plasmids). CRISPR clusters contain spacers, sequences complementary to antecedent mobile elements, and target invading nucleic acids. CRISPR clusters are transcribed and processed into CRISPR RNA (crRNA). Acts as a dsDNA endonuclease. Involved in the integration of spacer DNA into the CRISPR cassette.</text>
</comment>
<feature type="binding site" evidence="9">
    <location>
        <position position="228"/>
    </location>
    <ligand>
        <name>Mn(2+)</name>
        <dbReference type="ChEBI" id="CHEBI:29035"/>
    </ligand>
</feature>
<dbReference type="InterPro" id="IPR042206">
    <property type="entry name" value="CRISPR-assoc_Cas1_C"/>
</dbReference>
<comment type="similarity">
    <text evidence="9">Belongs to the CRISPR-associated endonuclease Cas1 family.</text>
</comment>
<evidence type="ECO:0000256" key="8">
    <source>
        <dbReference type="ARBA" id="ARBA00023211"/>
    </source>
</evidence>
<dbReference type="InterPro" id="IPR002729">
    <property type="entry name" value="CRISPR-assoc_Cas1"/>
</dbReference>
<dbReference type="Gene3D" id="1.20.120.920">
    <property type="entry name" value="CRISPR-associated endonuclease Cas1, C-terminal domain"/>
    <property type="match status" value="1"/>
</dbReference>
<dbReference type="GO" id="GO:0004519">
    <property type="term" value="F:endonuclease activity"/>
    <property type="evidence" value="ECO:0007669"/>
    <property type="project" value="UniProtKB-UniRule"/>
</dbReference>
<dbReference type="PANTHER" id="PTHR34353:SF2">
    <property type="entry name" value="CRISPR-ASSOCIATED ENDONUCLEASE CAS1 1"/>
    <property type="match status" value="1"/>
</dbReference>
<keyword evidence="8 9" id="KW-0464">Manganese</keyword>
<evidence type="ECO:0000256" key="3">
    <source>
        <dbReference type="ARBA" id="ARBA00022759"/>
    </source>
</evidence>
<dbReference type="CDD" id="cd09634">
    <property type="entry name" value="Cas1_I-II-III"/>
    <property type="match status" value="1"/>
</dbReference>
<keyword evidence="4 9" id="KW-0378">Hydrolase</keyword>
<evidence type="ECO:0000256" key="7">
    <source>
        <dbReference type="ARBA" id="ARBA00023125"/>
    </source>
</evidence>
<dbReference type="Proteomes" id="UP000033072">
    <property type="component" value="Chromosome"/>
</dbReference>
<evidence type="ECO:0000256" key="2">
    <source>
        <dbReference type="ARBA" id="ARBA00022723"/>
    </source>
</evidence>
<dbReference type="InterPro" id="IPR042211">
    <property type="entry name" value="CRISPR-assoc_Cas1_N"/>
</dbReference>
<dbReference type="HOGENOM" id="CLU_052779_0_1_2"/>
<comment type="cofactor">
    <cofactor evidence="9">
        <name>Mg(2+)</name>
        <dbReference type="ChEBI" id="CHEBI:18420"/>
    </cofactor>
    <cofactor evidence="9">
        <name>Mn(2+)</name>
        <dbReference type="ChEBI" id="CHEBI:29035"/>
    </cofactor>
</comment>
<name>A0A0E3S4Z8_9EURY</name>
<dbReference type="EMBL" id="CP009515">
    <property type="protein sequence ID" value="AKB75346.1"/>
    <property type="molecule type" value="Genomic_DNA"/>
</dbReference>
<feature type="binding site" evidence="9">
    <location>
        <position position="243"/>
    </location>
    <ligand>
        <name>Mn(2+)</name>
        <dbReference type="ChEBI" id="CHEBI:29035"/>
    </ligand>
</feature>
<dbReference type="GO" id="GO:0051607">
    <property type="term" value="P:defense response to virus"/>
    <property type="evidence" value="ECO:0007669"/>
    <property type="project" value="UniProtKB-UniRule"/>
</dbReference>
<dbReference type="HAMAP" id="MF_01470">
    <property type="entry name" value="Cas1"/>
    <property type="match status" value="1"/>
</dbReference>
<dbReference type="GeneID" id="24806875"/>
<dbReference type="PATRIC" id="fig|1434111.4.peg.2760"/>
<evidence type="ECO:0000256" key="1">
    <source>
        <dbReference type="ARBA" id="ARBA00022722"/>
    </source>
</evidence>
<dbReference type="GO" id="GO:0043571">
    <property type="term" value="P:maintenance of CRISPR repeat elements"/>
    <property type="evidence" value="ECO:0007669"/>
    <property type="project" value="UniProtKB-UniRule"/>
</dbReference>
<dbReference type="AlphaFoldDB" id="A0A0E3S4Z8"/>
<keyword evidence="11" id="KW-1185">Reference proteome</keyword>
<dbReference type="GO" id="GO:0016787">
    <property type="term" value="F:hydrolase activity"/>
    <property type="evidence" value="ECO:0007669"/>
    <property type="project" value="UniProtKB-KW"/>
</dbReference>
<feature type="binding site" evidence="9">
    <location>
        <position position="163"/>
    </location>
    <ligand>
        <name>Mn(2+)</name>
        <dbReference type="ChEBI" id="CHEBI:29035"/>
    </ligand>
</feature>
<dbReference type="KEGG" id="mls:MSLAZ_2085"/>
<dbReference type="EC" id="3.1.-.-" evidence="9"/>
<gene>
    <name evidence="9" type="primary">cas1</name>
    <name evidence="10" type="ORF">MSLAZ_2085</name>
</gene>
<evidence type="ECO:0000256" key="6">
    <source>
        <dbReference type="ARBA" id="ARBA00023118"/>
    </source>
</evidence>